<evidence type="ECO:0000313" key="11">
    <source>
        <dbReference type="Proteomes" id="UP000729357"/>
    </source>
</evidence>
<feature type="transmembrane region" description="Helical" evidence="8">
    <location>
        <begin position="392"/>
        <end position="414"/>
    </location>
</feature>
<feature type="transmembrane region" description="Helical" evidence="8">
    <location>
        <begin position="455"/>
        <end position="474"/>
    </location>
</feature>
<name>A0A9P8G522_AURME</name>
<dbReference type="SUPFAM" id="SSF103473">
    <property type="entry name" value="MFS general substrate transporter"/>
    <property type="match status" value="1"/>
</dbReference>
<feature type="transmembrane region" description="Helical" evidence="8">
    <location>
        <begin position="288"/>
        <end position="309"/>
    </location>
</feature>
<dbReference type="PROSITE" id="PS50850">
    <property type="entry name" value="MFS"/>
    <property type="match status" value="1"/>
</dbReference>
<evidence type="ECO:0000256" key="5">
    <source>
        <dbReference type="ARBA" id="ARBA00022989"/>
    </source>
</evidence>
<feature type="transmembrane region" description="Helical" evidence="8">
    <location>
        <begin position="533"/>
        <end position="551"/>
    </location>
</feature>
<feature type="region of interest" description="Disordered" evidence="7">
    <location>
        <begin position="1"/>
        <end position="24"/>
    </location>
</feature>
<feature type="compositionally biased region" description="Polar residues" evidence="7">
    <location>
        <begin position="15"/>
        <end position="24"/>
    </location>
</feature>
<keyword evidence="11" id="KW-1185">Reference proteome</keyword>
<feature type="transmembrane region" description="Helical" evidence="8">
    <location>
        <begin position="97"/>
        <end position="115"/>
    </location>
</feature>
<keyword evidence="4 8" id="KW-0812">Transmembrane</keyword>
<evidence type="ECO:0000256" key="1">
    <source>
        <dbReference type="ARBA" id="ARBA00004141"/>
    </source>
</evidence>
<feature type="transmembrane region" description="Helical" evidence="8">
    <location>
        <begin position="420"/>
        <end position="443"/>
    </location>
</feature>
<dbReference type="InterPro" id="IPR011701">
    <property type="entry name" value="MFS"/>
</dbReference>
<feature type="transmembrane region" description="Helical" evidence="8">
    <location>
        <begin position="185"/>
        <end position="204"/>
    </location>
</feature>
<feature type="transmembrane region" description="Helical" evidence="8">
    <location>
        <begin position="152"/>
        <end position="173"/>
    </location>
</feature>
<sequence>MTDRWEDIQELAPTMNRSPQPKRLSSSNFAIKEALNHTYIEPQPGLERSSSRPRNRFSWAVIVAAALSSAFLFAIDNTITADIQPAIVHDFKEPNKLTWISVAFLLTAAGTNLTWGRLYGNFDQKKLYILTIVIFQVGSAICGGAPTMNALIVGRALCGVGGVGMYIGVLSLLTSLTTIAERPIYLAMCGVVWGVGTVSGPFIGGAFADSSATWRWGFYINLCIGGLFSPVYVFLIPSIDPRPSWSNRQRLLEIDWLGAFLFLSLMLVFVLAVAFGGVEYAWNSGATIALLVLSGALFVVFALQQTFAIMTTANRTIFPIRFLKSREMVILFVQIASAGTITFVPIYFIPLFYQLVHKNSALVAGLRLLPFILLLVAMNMANGVGMGRFGYYMPWFLVGSTLVVVASALLYTITTDTSNGAIYAFTAILGFGCGSFSQAPFSIAQALVTPDLGSMALSFISCAQISGAAIGVAISNSVFFNTAQAAIARILPDVDLAAIQSLIIGVGSNFFDTLDPKSQTRVVNSIVDSFDKVFIITITGGALCLVLSLFMDRGKLSLSSVAVGG</sequence>
<protein>
    <submittedName>
        <fullName evidence="10">MFS general substrate transporter</fullName>
    </submittedName>
</protein>
<evidence type="ECO:0000256" key="7">
    <source>
        <dbReference type="SAM" id="MobiDB-lite"/>
    </source>
</evidence>
<evidence type="ECO:0000259" key="9">
    <source>
        <dbReference type="PROSITE" id="PS50850"/>
    </source>
</evidence>
<dbReference type="FunFam" id="1.20.1250.20:FF:000429">
    <property type="entry name" value="MFS drug efflux transporter, putative"/>
    <property type="match status" value="1"/>
</dbReference>
<evidence type="ECO:0000256" key="3">
    <source>
        <dbReference type="ARBA" id="ARBA00022448"/>
    </source>
</evidence>
<evidence type="ECO:0000313" key="10">
    <source>
        <dbReference type="EMBL" id="KAG9991092.1"/>
    </source>
</evidence>
<comment type="subcellular location">
    <subcellularLocation>
        <location evidence="1">Membrane</location>
        <topology evidence="1">Multi-pass membrane protein</topology>
    </subcellularLocation>
</comment>
<comment type="similarity">
    <text evidence="2">Belongs to the major facilitator superfamily. TCR/Tet family.</text>
</comment>
<keyword evidence="5 8" id="KW-1133">Transmembrane helix</keyword>
<dbReference type="InterPro" id="IPR036259">
    <property type="entry name" value="MFS_trans_sf"/>
</dbReference>
<dbReference type="GO" id="GO:0022857">
    <property type="term" value="F:transmembrane transporter activity"/>
    <property type="evidence" value="ECO:0007669"/>
    <property type="project" value="InterPro"/>
</dbReference>
<keyword evidence="6 8" id="KW-0472">Membrane</keyword>
<reference evidence="10" key="2">
    <citation type="submission" date="2021-08" db="EMBL/GenBank/DDBJ databases">
        <authorList>
            <person name="Gostincar C."/>
            <person name="Sun X."/>
            <person name="Song Z."/>
            <person name="Gunde-Cimerman N."/>
        </authorList>
    </citation>
    <scope>NUCLEOTIDE SEQUENCE</scope>
    <source>
        <strain evidence="10">EXF-9298</strain>
    </source>
</reference>
<dbReference type="Gene3D" id="1.20.1250.20">
    <property type="entry name" value="MFS general substrate transporter like domains"/>
    <property type="match status" value="1"/>
</dbReference>
<feature type="transmembrane region" description="Helical" evidence="8">
    <location>
        <begin position="361"/>
        <end position="380"/>
    </location>
</feature>
<proteinExistence type="inferred from homology"/>
<dbReference type="Pfam" id="PF07690">
    <property type="entry name" value="MFS_1"/>
    <property type="match status" value="1"/>
</dbReference>
<dbReference type="PANTHER" id="PTHR23501">
    <property type="entry name" value="MAJOR FACILITATOR SUPERFAMILY"/>
    <property type="match status" value="1"/>
</dbReference>
<feature type="domain" description="Major facilitator superfamily (MFS) profile" evidence="9">
    <location>
        <begin position="62"/>
        <end position="519"/>
    </location>
</feature>
<gene>
    <name evidence="10" type="ORF">KCU98_g645</name>
</gene>
<feature type="transmembrane region" description="Helical" evidence="8">
    <location>
        <begin position="57"/>
        <end position="75"/>
    </location>
</feature>
<accession>A0A9P8G522</accession>
<dbReference type="Proteomes" id="UP000729357">
    <property type="component" value="Unassembled WGS sequence"/>
</dbReference>
<dbReference type="InterPro" id="IPR020846">
    <property type="entry name" value="MFS_dom"/>
</dbReference>
<comment type="caution">
    <text evidence="10">The sequence shown here is derived from an EMBL/GenBank/DDBJ whole genome shotgun (WGS) entry which is preliminary data.</text>
</comment>
<dbReference type="PANTHER" id="PTHR23501:SF12">
    <property type="entry name" value="MAJOR FACILITATOR SUPERFAMILY (MFS) PROFILE DOMAIN-CONTAINING PROTEIN-RELATED"/>
    <property type="match status" value="1"/>
</dbReference>
<dbReference type="EMBL" id="JAHFXS010000007">
    <property type="protein sequence ID" value="KAG9991092.1"/>
    <property type="molecule type" value="Genomic_DNA"/>
</dbReference>
<evidence type="ECO:0000256" key="6">
    <source>
        <dbReference type="ARBA" id="ARBA00023136"/>
    </source>
</evidence>
<organism evidence="10 11">
    <name type="scientific">Aureobasidium melanogenum</name>
    <name type="common">Aureobasidium pullulans var. melanogenum</name>
    <dbReference type="NCBI Taxonomy" id="46634"/>
    <lineage>
        <taxon>Eukaryota</taxon>
        <taxon>Fungi</taxon>
        <taxon>Dikarya</taxon>
        <taxon>Ascomycota</taxon>
        <taxon>Pezizomycotina</taxon>
        <taxon>Dothideomycetes</taxon>
        <taxon>Dothideomycetidae</taxon>
        <taxon>Dothideales</taxon>
        <taxon>Saccotheciaceae</taxon>
        <taxon>Aureobasidium</taxon>
    </lineage>
</organism>
<evidence type="ECO:0000256" key="2">
    <source>
        <dbReference type="ARBA" id="ARBA00007520"/>
    </source>
</evidence>
<feature type="transmembrane region" description="Helical" evidence="8">
    <location>
        <begin position="329"/>
        <end position="349"/>
    </location>
</feature>
<dbReference type="GO" id="GO:0005886">
    <property type="term" value="C:plasma membrane"/>
    <property type="evidence" value="ECO:0007669"/>
    <property type="project" value="TreeGrafter"/>
</dbReference>
<feature type="non-terminal residue" evidence="10">
    <location>
        <position position="1"/>
    </location>
</feature>
<feature type="transmembrane region" description="Helical" evidence="8">
    <location>
        <begin position="256"/>
        <end position="282"/>
    </location>
</feature>
<evidence type="ECO:0000256" key="4">
    <source>
        <dbReference type="ARBA" id="ARBA00022692"/>
    </source>
</evidence>
<keyword evidence="3" id="KW-0813">Transport</keyword>
<reference evidence="10" key="1">
    <citation type="journal article" date="2021" name="J Fungi (Basel)">
        <title>Virulence traits and population genomics of the black yeast Aureobasidium melanogenum.</title>
        <authorList>
            <person name="Cernosa A."/>
            <person name="Sun X."/>
            <person name="Gostincar C."/>
            <person name="Fang C."/>
            <person name="Gunde-Cimerman N."/>
            <person name="Song Z."/>
        </authorList>
    </citation>
    <scope>NUCLEOTIDE SEQUENCE</scope>
    <source>
        <strain evidence="10">EXF-9298</strain>
    </source>
</reference>
<evidence type="ECO:0000256" key="8">
    <source>
        <dbReference type="SAM" id="Phobius"/>
    </source>
</evidence>
<dbReference type="AlphaFoldDB" id="A0A9P8G522"/>
<feature type="transmembrane region" description="Helical" evidence="8">
    <location>
        <begin position="216"/>
        <end position="235"/>
    </location>
</feature>